<accession>A0A0N9Q959</accession>
<protein>
    <submittedName>
        <fullName evidence="1">Uncharacterized protein</fullName>
    </submittedName>
</protein>
<organism evidence="1 2">
    <name type="scientific">Chrysochromulina ericina virus CeV-01B</name>
    <dbReference type="NCBI Taxonomy" id="3070830"/>
    <lineage>
        <taxon>Viruses</taxon>
        <taxon>Varidnaviria</taxon>
        <taxon>Bamfordvirae</taxon>
        <taxon>Nucleocytoviricota</taxon>
        <taxon>Megaviricetes</taxon>
        <taxon>Imitervirales</taxon>
        <taxon>Mesomimiviridae</taxon>
        <taxon>Tethysvirus</taxon>
        <taxon>Tethysvirus raunefjordenense</taxon>
    </lineage>
</organism>
<name>A0A0N9Q959_9VIRU</name>
<evidence type="ECO:0000313" key="1">
    <source>
        <dbReference type="EMBL" id="ALH22932.1"/>
    </source>
</evidence>
<keyword evidence="2" id="KW-1185">Reference proteome</keyword>
<proteinExistence type="predicted"/>
<dbReference type="Proteomes" id="UP000203826">
    <property type="component" value="Segment"/>
</dbReference>
<reference evidence="1 2" key="1">
    <citation type="journal article" date="2015" name="Genome Announc.">
        <title>The 474-Kilobase-Pair Complete Genome Sequence of CeV-01B, a Virus Infecting Haptolina (Chrysochromulina) ericina (Prymnesiophyceae).</title>
        <authorList>
            <person name="Gallot-Lavallee L."/>
            <person name="Pagarete A."/>
            <person name="Legendre M."/>
            <person name="Santini S."/>
            <person name="Sandaa R.A."/>
            <person name="Himmelbauer H."/>
            <person name="Ogata H."/>
            <person name="Bratbak G."/>
            <person name="Claverie J.M."/>
        </authorList>
    </citation>
    <scope>NUCLEOTIDE SEQUENCE [LARGE SCALE GENOMIC DNA]</scope>
    <source>
        <strain evidence="1">CeV-01B</strain>
    </source>
</reference>
<gene>
    <name evidence="1" type="ORF">ceV_026</name>
</gene>
<dbReference type="KEGG" id="vg:26048893"/>
<dbReference type="EMBL" id="KT820662">
    <property type="protein sequence ID" value="ALH22932.1"/>
    <property type="molecule type" value="Genomic_DNA"/>
</dbReference>
<evidence type="ECO:0000313" key="2">
    <source>
        <dbReference type="Proteomes" id="UP000203826"/>
    </source>
</evidence>
<sequence length="90" mass="10845">MNTKCVICNTEICNNHNIYRGFDCSFCSTYCRTKIWAKIYQEDSSFNNPELWSNKSYKIKKLIKWDENIKQTNKKLIKWDKNINKQILVN</sequence>